<sequence>MKFENKKRVPNSLLDLALSGQIDHSSEDAHANITTITVFTKSASIDIVYQTPVLNLVVPPMISIFEACCPS</sequence>
<dbReference type="AlphaFoldDB" id="A0A1G2IFQ3"/>
<name>A0A1G2IFQ3_9BACT</name>
<proteinExistence type="predicted"/>
<accession>A0A1G2IFQ3</accession>
<dbReference type="Proteomes" id="UP000176774">
    <property type="component" value="Unassembled WGS sequence"/>
</dbReference>
<evidence type="ECO:0000313" key="1">
    <source>
        <dbReference type="EMBL" id="OGZ73599.1"/>
    </source>
</evidence>
<comment type="caution">
    <text evidence="1">The sequence shown here is derived from an EMBL/GenBank/DDBJ whole genome shotgun (WGS) entry which is preliminary data.</text>
</comment>
<evidence type="ECO:0000313" key="2">
    <source>
        <dbReference type="Proteomes" id="UP000176774"/>
    </source>
</evidence>
<gene>
    <name evidence="1" type="ORF">A2908_00690</name>
</gene>
<organism evidence="1 2">
    <name type="scientific">Candidatus Staskawiczbacteria bacterium RIFCSPLOWO2_01_FULL_38_12b</name>
    <dbReference type="NCBI Taxonomy" id="1802214"/>
    <lineage>
        <taxon>Bacteria</taxon>
        <taxon>Candidatus Staskawicziibacteriota</taxon>
    </lineage>
</organism>
<reference evidence="1 2" key="1">
    <citation type="journal article" date="2016" name="Nat. Commun.">
        <title>Thousands of microbial genomes shed light on interconnected biogeochemical processes in an aquifer system.</title>
        <authorList>
            <person name="Anantharaman K."/>
            <person name="Brown C.T."/>
            <person name="Hug L.A."/>
            <person name="Sharon I."/>
            <person name="Castelle C.J."/>
            <person name="Probst A.J."/>
            <person name="Thomas B.C."/>
            <person name="Singh A."/>
            <person name="Wilkins M.J."/>
            <person name="Karaoz U."/>
            <person name="Brodie E.L."/>
            <person name="Williams K.H."/>
            <person name="Hubbard S.S."/>
            <person name="Banfield J.F."/>
        </authorList>
    </citation>
    <scope>NUCLEOTIDE SEQUENCE [LARGE SCALE GENOMIC DNA]</scope>
</reference>
<dbReference type="EMBL" id="MHPA01000010">
    <property type="protein sequence ID" value="OGZ73599.1"/>
    <property type="molecule type" value="Genomic_DNA"/>
</dbReference>
<dbReference type="STRING" id="1802214.A2908_00690"/>
<protein>
    <submittedName>
        <fullName evidence="1">Uncharacterized protein</fullName>
    </submittedName>
</protein>